<feature type="compositionally biased region" description="Polar residues" evidence="6">
    <location>
        <begin position="396"/>
        <end position="406"/>
    </location>
</feature>
<dbReference type="InterPro" id="IPR013517">
    <property type="entry name" value="FG-GAP"/>
</dbReference>
<evidence type="ECO:0000259" key="7">
    <source>
        <dbReference type="Pfam" id="PF23727"/>
    </source>
</evidence>
<keyword evidence="5" id="KW-0472">Membrane</keyword>
<dbReference type="GO" id="GO:0016020">
    <property type="term" value="C:membrane"/>
    <property type="evidence" value="ECO:0007669"/>
    <property type="project" value="UniProtKB-SubCell"/>
</dbReference>
<dbReference type="Pfam" id="PF01839">
    <property type="entry name" value="FG-GAP"/>
    <property type="match status" value="1"/>
</dbReference>
<evidence type="ECO:0000313" key="9">
    <source>
        <dbReference type="Proteomes" id="UP001519460"/>
    </source>
</evidence>
<dbReference type="Pfam" id="PF23727">
    <property type="entry name" value="Beta-prop_FAM234A_B"/>
    <property type="match status" value="1"/>
</dbReference>
<comment type="subcellular location">
    <subcellularLocation>
        <location evidence="1">Membrane</location>
        <topology evidence="1">Single-pass membrane protein</topology>
    </subcellularLocation>
</comment>
<evidence type="ECO:0000256" key="3">
    <source>
        <dbReference type="ARBA" id="ARBA00022729"/>
    </source>
</evidence>
<proteinExistence type="predicted"/>
<dbReference type="Gene3D" id="2.130.10.10">
    <property type="entry name" value="YVTN repeat-like/Quinoprotein amine dehydrogenase"/>
    <property type="match status" value="1"/>
</dbReference>
<dbReference type="InterPro" id="IPR055409">
    <property type="entry name" value="Beta-prop_FAM234A_B"/>
</dbReference>
<organism evidence="8 9">
    <name type="scientific">Batillaria attramentaria</name>
    <dbReference type="NCBI Taxonomy" id="370345"/>
    <lineage>
        <taxon>Eukaryota</taxon>
        <taxon>Metazoa</taxon>
        <taxon>Spiralia</taxon>
        <taxon>Lophotrochozoa</taxon>
        <taxon>Mollusca</taxon>
        <taxon>Gastropoda</taxon>
        <taxon>Caenogastropoda</taxon>
        <taxon>Sorbeoconcha</taxon>
        <taxon>Cerithioidea</taxon>
        <taxon>Batillariidae</taxon>
        <taxon>Batillaria</taxon>
    </lineage>
</organism>
<evidence type="ECO:0000256" key="4">
    <source>
        <dbReference type="ARBA" id="ARBA00022989"/>
    </source>
</evidence>
<sequence>MWLVSLSATESSVTLIDVDGDGLDDVLIGVVQLEQYMNAHKLLPNLTMREVCTKLGFQYPCQGQVVALRGYDGMTLWQTWLRSGVIFVNCHDADANLDGKPDCIFTGRESSVQAVDLKTGKTLWVIDAEEKTWSSHFVRSWNVYRAVGVEDADGDGVKDIVVTHGGDPARNPEDHNREAGRVILLSGATGKPLGRYLEIPDSKETYMSPVIHKTANGSSCFLFGSGGETVPGDLMMISEQDLYHLMGMGASQPPSRVESGNHNTSHIEQLGMLVDVTGDGTLDILMTAFEGVIILFDGETFQEVWRQQFPGMESYSTPAPGQFDGDGVIDFMVTCGEGAWPTYSSAKVYILSGEDGHILWEANSRTVQMYSDLSLRTTQPQDMFLFRLIGRKASSHNKTVANSPHGTASGRRKKRHQGGHEADEGKDEHIPLDTSPENVRKMCESNLKDYEEDHITCSDDLTGMEDEIFVMDSRQAQKPLLIHSTMPEMYKYNYSVEAGEPHCHQLTSGRKDQVSMCVVRIPKGSTGAVGDVNGDGKPDLILLDRLVADTITDRFSYLDTRGNLVLSRIILSEAIQSGVPTELQLGHLDQGNEGKNASDVEFLPDKAQPWRQFMGSAGDGVYRTEP</sequence>
<protein>
    <recommendedName>
        <fullName evidence="7">FAM234A/B beta-propeller domain-containing protein</fullName>
    </recommendedName>
</protein>
<dbReference type="InterPro" id="IPR015943">
    <property type="entry name" value="WD40/YVTN_repeat-like_dom_sf"/>
</dbReference>
<keyword evidence="2" id="KW-0812">Transmembrane</keyword>
<dbReference type="PANTHER" id="PTHR21419">
    <property type="match status" value="1"/>
</dbReference>
<comment type="caution">
    <text evidence="8">The sequence shown here is derived from an EMBL/GenBank/DDBJ whole genome shotgun (WGS) entry which is preliminary data.</text>
</comment>
<dbReference type="InterPro" id="IPR028994">
    <property type="entry name" value="Integrin_alpha_N"/>
</dbReference>
<name>A0ABD0JCA9_9CAEN</name>
<evidence type="ECO:0000256" key="5">
    <source>
        <dbReference type="ARBA" id="ARBA00023136"/>
    </source>
</evidence>
<dbReference type="AlphaFoldDB" id="A0ABD0JCA9"/>
<keyword evidence="4" id="KW-1133">Transmembrane helix</keyword>
<dbReference type="InterPro" id="IPR045232">
    <property type="entry name" value="FAM234"/>
</dbReference>
<dbReference type="SUPFAM" id="SSF69318">
    <property type="entry name" value="Integrin alpha N-terminal domain"/>
    <property type="match status" value="1"/>
</dbReference>
<dbReference type="Proteomes" id="UP001519460">
    <property type="component" value="Unassembled WGS sequence"/>
</dbReference>
<keyword evidence="9" id="KW-1185">Reference proteome</keyword>
<gene>
    <name evidence="8" type="ORF">BaRGS_00036312</name>
</gene>
<evidence type="ECO:0000256" key="1">
    <source>
        <dbReference type="ARBA" id="ARBA00004167"/>
    </source>
</evidence>
<keyword evidence="3" id="KW-0732">Signal</keyword>
<dbReference type="EMBL" id="JACVVK020000508">
    <property type="protein sequence ID" value="KAK7469683.1"/>
    <property type="molecule type" value="Genomic_DNA"/>
</dbReference>
<evidence type="ECO:0000256" key="2">
    <source>
        <dbReference type="ARBA" id="ARBA00022692"/>
    </source>
</evidence>
<accession>A0ABD0JCA9</accession>
<feature type="region of interest" description="Disordered" evidence="6">
    <location>
        <begin position="396"/>
        <end position="438"/>
    </location>
</feature>
<feature type="compositionally biased region" description="Basic and acidic residues" evidence="6">
    <location>
        <begin position="418"/>
        <end position="431"/>
    </location>
</feature>
<evidence type="ECO:0000313" key="8">
    <source>
        <dbReference type="EMBL" id="KAK7469683.1"/>
    </source>
</evidence>
<reference evidence="8 9" key="1">
    <citation type="journal article" date="2023" name="Sci. Data">
        <title>Genome assembly of the Korean intertidal mud-creeper Batillaria attramentaria.</title>
        <authorList>
            <person name="Patra A.K."/>
            <person name="Ho P.T."/>
            <person name="Jun S."/>
            <person name="Lee S.J."/>
            <person name="Kim Y."/>
            <person name="Won Y.J."/>
        </authorList>
    </citation>
    <scope>NUCLEOTIDE SEQUENCE [LARGE SCALE GENOMIC DNA]</scope>
    <source>
        <strain evidence="8">Wonlab-2016</strain>
    </source>
</reference>
<evidence type="ECO:0000256" key="6">
    <source>
        <dbReference type="SAM" id="MobiDB-lite"/>
    </source>
</evidence>
<dbReference type="PANTHER" id="PTHR21419:SF30">
    <property type="entry name" value="IG-LIKE DOMAIN-CONTAINING PROTEIN"/>
    <property type="match status" value="1"/>
</dbReference>
<feature type="domain" description="FAM234A/B beta-propeller" evidence="7">
    <location>
        <begin position="15"/>
        <end position="396"/>
    </location>
</feature>